<sequence>MMDEYDSEDKHVGGDRRKQWKPEDDAAILQFVKAYGTKRWSKIAKLLPGRTPKQCRTRWLNFLDPSIDKAPWREDETEIIFAAQSRVGNRWAEIAKLLPGRTDNAIKNHWYSTSRRRQRQAAKQREQGTRRNVRTVKPLHAKDESAKKQPHADSTSSNSSPLQKRLVPHENWPSPGFTLANSPSAWTPLDQNTTPNTHEDFEVRSPDSSDTQSIKIMPLEQYVKPKKRVDALKAASRQRSNSADLFIDCVQLLSSLDKR</sequence>
<dbReference type="Pfam" id="PF00249">
    <property type="entry name" value="Myb_DNA-binding"/>
    <property type="match status" value="2"/>
</dbReference>
<dbReference type="InterPro" id="IPR017930">
    <property type="entry name" value="Myb_dom"/>
</dbReference>
<dbReference type="STRING" id="74557.A0A1W0A474"/>
<dbReference type="EMBL" id="JNBS01000508">
    <property type="protein sequence ID" value="OQS05083.1"/>
    <property type="molecule type" value="Genomic_DNA"/>
</dbReference>
<feature type="domain" description="HTH myb-type" evidence="5">
    <location>
        <begin position="16"/>
        <end position="67"/>
    </location>
</feature>
<feature type="domain" description="Myb-like" evidence="4">
    <location>
        <begin position="64"/>
        <end position="114"/>
    </location>
</feature>
<evidence type="ECO:0000256" key="1">
    <source>
        <dbReference type="ARBA" id="ARBA00022737"/>
    </source>
</evidence>
<evidence type="ECO:0000256" key="3">
    <source>
        <dbReference type="SAM" id="MobiDB-lite"/>
    </source>
</evidence>
<dbReference type="OrthoDB" id="2143914at2759"/>
<protein>
    <submittedName>
        <fullName evidence="6">Myb-like DNA-binding protein</fullName>
    </submittedName>
</protein>
<feature type="compositionally biased region" description="Basic and acidic residues" evidence="3">
    <location>
        <begin position="140"/>
        <end position="151"/>
    </location>
</feature>
<accession>A0A1W0A474</accession>
<name>A0A1W0A474_9STRA</name>
<dbReference type="InterPro" id="IPR009057">
    <property type="entry name" value="Homeodomain-like_sf"/>
</dbReference>
<dbReference type="PROSITE" id="PS50090">
    <property type="entry name" value="MYB_LIKE"/>
    <property type="match status" value="2"/>
</dbReference>
<evidence type="ECO:0000259" key="5">
    <source>
        <dbReference type="PROSITE" id="PS51294"/>
    </source>
</evidence>
<feature type="compositionally biased region" description="Polar residues" evidence="3">
    <location>
        <begin position="179"/>
        <end position="196"/>
    </location>
</feature>
<feature type="domain" description="HTH myb-type" evidence="5">
    <location>
        <begin position="69"/>
        <end position="118"/>
    </location>
</feature>
<dbReference type="PANTHER" id="PTHR45614:SF274">
    <property type="entry name" value="MYB-LIKE DNA-BINDING PROTEIN"/>
    <property type="match status" value="1"/>
</dbReference>
<feature type="compositionally biased region" description="Polar residues" evidence="3">
    <location>
        <begin position="152"/>
        <end position="162"/>
    </location>
</feature>
<evidence type="ECO:0000313" key="7">
    <source>
        <dbReference type="Proteomes" id="UP000243217"/>
    </source>
</evidence>
<gene>
    <name evidence="6" type="ORF">THRCLA_20721</name>
</gene>
<keyword evidence="1" id="KW-0677">Repeat</keyword>
<dbReference type="CDD" id="cd00167">
    <property type="entry name" value="SANT"/>
    <property type="match status" value="2"/>
</dbReference>
<dbReference type="AlphaFoldDB" id="A0A1W0A474"/>
<dbReference type="Gene3D" id="1.10.10.60">
    <property type="entry name" value="Homeodomain-like"/>
    <property type="match status" value="2"/>
</dbReference>
<proteinExistence type="predicted"/>
<reference evidence="6 7" key="1">
    <citation type="journal article" date="2014" name="Genome Biol. Evol.">
        <title>The secreted proteins of Achlya hypogyna and Thraustotheca clavata identify the ancestral oomycete secretome and reveal gene acquisitions by horizontal gene transfer.</title>
        <authorList>
            <person name="Misner I."/>
            <person name="Blouin N."/>
            <person name="Leonard G."/>
            <person name="Richards T.A."/>
            <person name="Lane C.E."/>
        </authorList>
    </citation>
    <scope>NUCLEOTIDE SEQUENCE [LARGE SCALE GENOMIC DNA]</scope>
    <source>
        <strain evidence="6 7">ATCC 34112</strain>
    </source>
</reference>
<dbReference type="Proteomes" id="UP000243217">
    <property type="component" value="Unassembled WGS sequence"/>
</dbReference>
<feature type="compositionally biased region" description="Basic and acidic residues" evidence="3">
    <location>
        <begin position="8"/>
        <end position="20"/>
    </location>
</feature>
<dbReference type="InterPro" id="IPR050560">
    <property type="entry name" value="MYB_TF"/>
</dbReference>
<comment type="caution">
    <text evidence="6">The sequence shown here is derived from an EMBL/GenBank/DDBJ whole genome shotgun (WGS) entry which is preliminary data.</text>
</comment>
<evidence type="ECO:0000313" key="6">
    <source>
        <dbReference type="EMBL" id="OQS05083.1"/>
    </source>
</evidence>
<dbReference type="InterPro" id="IPR001005">
    <property type="entry name" value="SANT/Myb"/>
</dbReference>
<feature type="compositionally biased region" description="Basic and acidic residues" evidence="3">
    <location>
        <begin position="197"/>
        <end position="207"/>
    </location>
</feature>
<dbReference type="PROSITE" id="PS51294">
    <property type="entry name" value="HTH_MYB"/>
    <property type="match status" value="2"/>
</dbReference>
<keyword evidence="2 6" id="KW-0238">DNA-binding</keyword>
<dbReference type="SMART" id="SM00717">
    <property type="entry name" value="SANT"/>
    <property type="match status" value="2"/>
</dbReference>
<dbReference type="GO" id="GO:0000981">
    <property type="term" value="F:DNA-binding transcription factor activity, RNA polymerase II-specific"/>
    <property type="evidence" value="ECO:0007669"/>
    <property type="project" value="TreeGrafter"/>
</dbReference>
<dbReference type="SUPFAM" id="SSF46689">
    <property type="entry name" value="Homeodomain-like"/>
    <property type="match status" value="1"/>
</dbReference>
<dbReference type="GO" id="GO:0000978">
    <property type="term" value="F:RNA polymerase II cis-regulatory region sequence-specific DNA binding"/>
    <property type="evidence" value="ECO:0007669"/>
    <property type="project" value="TreeGrafter"/>
</dbReference>
<dbReference type="FunFam" id="1.10.10.60:FF:000010">
    <property type="entry name" value="Transcriptional activator Myb isoform A"/>
    <property type="match status" value="1"/>
</dbReference>
<feature type="region of interest" description="Disordered" evidence="3">
    <location>
        <begin position="1"/>
        <end position="20"/>
    </location>
</feature>
<dbReference type="PANTHER" id="PTHR45614">
    <property type="entry name" value="MYB PROTEIN-RELATED"/>
    <property type="match status" value="1"/>
</dbReference>
<evidence type="ECO:0000256" key="2">
    <source>
        <dbReference type="ARBA" id="ARBA00023125"/>
    </source>
</evidence>
<dbReference type="GO" id="GO:0005634">
    <property type="term" value="C:nucleus"/>
    <property type="evidence" value="ECO:0007669"/>
    <property type="project" value="TreeGrafter"/>
</dbReference>
<feature type="domain" description="Myb-like" evidence="4">
    <location>
        <begin position="16"/>
        <end position="63"/>
    </location>
</feature>
<organism evidence="6 7">
    <name type="scientific">Thraustotheca clavata</name>
    <dbReference type="NCBI Taxonomy" id="74557"/>
    <lineage>
        <taxon>Eukaryota</taxon>
        <taxon>Sar</taxon>
        <taxon>Stramenopiles</taxon>
        <taxon>Oomycota</taxon>
        <taxon>Saprolegniomycetes</taxon>
        <taxon>Saprolegniales</taxon>
        <taxon>Achlyaceae</taxon>
        <taxon>Thraustotheca</taxon>
    </lineage>
</organism>
<feature type="region of interest" description="Disordered" evidence="3">
    <location>
        <begin position="108"/>
        <end position="211"/>
    </location>
</feature>
<evidence type="ECO:0000259" key="4">
    <source>
        <dbReference type="PROSITE" id="PS50090"/>
    </source>
</evidence>
<keyword evidence="7" id="KW-1185">Reference proteome</keyword>